<feature type="chain" id="PRO_5047254105" description="Secreted protein" evidence="1">
    <location>
        <begin position="26"/>
        <end position="134"/>
    </location>
</feature>
<evidence type="ECO:0000313" key="3">
    <source>
        <dbReference type="Proteomes" id="UP001206312"/>
    </source>
</evidence>
<organism evidence="2 3">
    <name type="scientific">Robiginitalea marina</name>
    <dbReference type="NCBI Taxonomy" id="2954105"/>
    <lineage>
        <taxon>Bacteria</taxon>
        <taxon>Pseudomonadati</taxon>
        <taxon>Bacteroidota</taxon>
        <taxon>Flavobacteriia</taxon>
        <taxon>Flavobacteriales</taxon>
        <taxon>Flavobacteriaceae</taxon>
        <taxon>Robiginitalea</taxon>
    </lineage>
</organism>
<keyword evidence="3" id="KW-1185">Reference proteome</keyword>
<keyword evidence="1" id="KW-0732">Signal</keyword>
<reference evidence="2 3" key="1">
    <citation type="submission" date="2022-06" db="EMBL/GenBank/DDBJ databases">
        <authorList>
            <person name="Xuan X."/>
        </authorList>
    </citation>
    <scope>NUCLEOTIDE SEQUENCE [LARGE SCALE GENOMIC DNA]</scope>
    <source>
        <strain evidence="2 3">2V75</strain>
    </source>
</reference>
<comment type="caution">
    <text evidence="2">The sequence shown here is derived from an EMBL/GenBank/DDBJ whole genome shotgun (WGS) entry which is preliminary data.</text>
</comment>
<protein>
    <recommendedName>
        <fullName evidence="4">Secreted protein</fullName>
    </recommendedName>
</protein>
<dbReference type="EMBL" id="JAMXIB010000008">
    <property type="protein sequence ID" value="MCO5725388.1"/>
    <property type="molecule type" value="Genomic_DNA"/>
</dbReference>
<evidence type="ECO:0000256" key="1">
    <source>
        <dbReference type="SAM" id="SignalP"/>
    </source>
</evidence>
<sequence length="134" mass="14606">MKERIRKSGALLLSALLLFSTLSFTVDMHFCGETLVDLGVFHKAEGCGMAMDGAMADAPGCCSDETVSILGQDELNPGPAAFVVHLTSPLIQPGFQVFSPLLVQDPREAFIPFPEYSPPRLVFDIPLRDQRLLI</sequence>
<feature type="signal peptide" evidence="1">
    <location>
        <begin position="1"/>
        <end position="25"/>
    </location>
</feature>
<dbReference type="Pfam" id="PF26622">
    <property type="entry name" value="DUF8199"/>
    <property type="match status" value="1"/>
</dbReference>
<accession>A0ABT1AZB8</accession>
<name>A0ABT1AZB8_9FLAO</name>
<proteinExistence type="predicted"/>
<dbReference type="Proteomes" id="UP001206312">
    <property type="component" value="Unassembled WGS sequence"/>
</dbReference>
<dbReference type="RefSeq" id="WP_252741756.1">
    <property type="nucleotide sequence ID" value="NZ_JAMXIB010000008.1"/>
</dbReference>
<evidence type="ECO:0000313" key="2">
    <source>
        <dbReference type="EMBL" id="MCO5725388.1"/>
    </source>
</evidence>
<dbReference type="InterPro" id="IPR058060">
    <property type="entry name" value="HYC_CC_PP"/>
</dbReference>
<dbReference type="InterPro" id="IPR058512">
    <property type="entry name" value="DUF8199"/>
</dbReference>
<dbReference type="NCBIfam" id="NF047658">
    <property type="entry name" value="HYC_CC_PP"/>
    <property type="match status" value="1"/>
</dbReference>
<evidence type="ECO:0008006" key="4">
    <source>
        <dbReference type="Google" id="ProtNLM"/>
    </source>
</evidence>
<gene>
    <name evidence="2" type="ORF">NG653_11005</name>
</gene>